<dbReference type="KEGG" id="lak:106169312"/>
<dbReference type="InterPro" id="IPR022041">
    <property type="entry name" value="Methyltransf_FA"/>
</dbReference>
<feature type="domain" description="Farnesoic acid O-methyl transferase" evidence="2">
    <location>
        <begin position="87"/>
        <end position="142"/>
    </location>
</feature>
<sequence>MLCLKAMLIALCLPRVLTIKFTSKSDYYDIGIADLTSVTSFTFDVKTCEAIALYLCGVNIYFECVLTYSWILRNDVTDLYIGYPSDPISQNTPNILDCGSFRAFWISWDKGYIQLGAGRDIGKETILMHSIDHAATSDVKVLEVRAGVNGSAEWDITPSNQTRRKAFFRKHPFCDPIAEILANLTTHDKEHCAHECLSNLRCNSFNIDQSPEEGTGLYRCQLKATYLGVPHPQASALPVDRWEMIYN</sequence>
<feature type="signal peptide" evidence="1">
    <location>
        <begin position="1"/>
        <end position="18"/>
    </location>
</feature>
<feature type="chain" id="PRO_5010251821" evidence="1">
    <location>
        <begin position="19"/>
        <end position="247"/>
    </location>
</feature>
<keyword evidence="1" id="KW-0732">Signal</keyword>
<keyword evidence="3" id="KW-1185">Reference proteome</keyword>
<dbReference type="Pfam" id="PF12248">
    <property type="entry name" value="Methyltransf_FA"/>
    <property type="match status" value="1"/>
</dbReference>
<proteinExistence type="predicted"/>
<accession>A0A1S3J168</accession>
<dbReference type="GeneID" id="106169312"/>
<evidence type="ECO:0000313" key="4">
    <source>
        <dbReference type="RefSeq" id="XP_013404185.1"/>
    </source>
</evidence>
<dbReference type="AlphaFoldDB" id="A0A1S3J168"/>
<evidence type="ECO:0000313" key="3">
    <source>
        <dbReference type="Proteomes" id="UP000085678"/>
    </source>
</evidence>
<reference evidence="4" key="1">
    <citation type="submission" date="2025-08" db="UniProtKB">
        <authorList>
            <consortium name="RefSeq"/>
        </authorList>
    </citation>
    <scope>IDENTIFICATION</scope>
    <source>
        <tissue evidence="4">Gonads</tissue>
    </source>
</reference>
<organism evidence="3 4">
    <name type="scientific">Lingula anatina</name>
    <name type="common">Brachiopod</name>
    <name type="synonym">Lingula unguis</name>
    <dbReference type="NCBI Taxonomy" id="7574"/>
    <lineage>
        <taxon>Eukaryota</taxon>
        <taxon>Metazoa</taxon>
        <taxon>Spiralia</taxon>
        <taxon>Lophotrochozoa</taxon>
        <taxon>Brachiopoda</taxon>
        <taxon>Linguliformea</taxon>
        <taxon>Lingulata</taxon>
        <taxon>Lingulida</taxon>
        <taxon>Linguloidea</taxon>
        <taxon>Lingulidae</taxon>
        <taxon>Lingula</taxon>
    </lineage>
</organism>
<name>A0A1S3J168_LINAN</name>
<dbReference type="RefSeq" id="XP_013404185.1">
    <property type="nucleotide sequence ID" value="XM_013548731.1"/>
</dbReference>
<evidence type="ECO:0000256" key="1">
    <source>
        <dbReference type="SAM" id="SignalP"/>
    </source>
</evidence>
<dbReference type="Proteomes" id="UP000085678">
    <property type="component" value="Unplaced"/>
</dbReference>
<protein>
    <submittedName>
        <fullName evidence="4">Uncharacterized protein LOC106169312</fullName>
    </submittedName>
</protein>
<gene>
    <name evidence="4" type="primary">LOC106169312</name>
</gene>
<dbReference type="OrthoDB" id="6058372at2759"/>
<dbReference type="InParanoid" id="A0A1S3J168"/>
<evidence type="ECO:0000259" key="2">
    <source>
        <dbReference type="Pfam" id="PF12248"/>
    </source>
</evidence>